<organism evidence="2 3">
    <name type="scientific">Dinothrombium tinctorium</name>
    <dbReference type="NCBI Taxonomy" id="1965070"/>
    <lineage>
        <taxon>Eukaryota</taxon>
        <taxon>Metazoa</taxon>
        <taxon>Ecdysozoa</taxon>
        <taxon>Arthropoda</taxon>
        <taxon>Chelicerata</taxon>
        <taxon>Arachnida</taxon>
        <taxon>Acari</taxon>
        <taxon>Acariformes</taxon>
        <taxon>Trombidiformes</taxon>
        <taxon>Prostigmata</taxon>
        <taxon>Anystina</taxon>
        <taxon>Parasitengona</taxon>
        <taxon>Trombidioidea</taxon>
        <taxon>Trombidiidae</taxon>
        <taxon>Dinothrombium</taxon>
    </lineage>
</organism>
<evidence type="ECO:0000313" key="3">
    <source>
        <dbReference type="Proteomes" id="UP000285301"/>
    </source>
</evidence>
<reference evidence="2 3" key="1">
    <citation type="journal article" date="2018" name="Gigascience">
        <title>Genomes of trombidid mites reveal novel predicted allergens and laterally-transferred genes associated with secondary metabolism.</title>
        <authorList>
            <person name="Dong X."/>
            <person name="Chaisiri K."/>
            <person name="Xia D."/>
            <person name="Armstrong S.D."/>
            <person name="Fang Y."/>
            <person name="Donnelly M.J."/>
            <person name="Kadowaki T."/>
            <person name="McGarry J.W."/>
            <person name="Darby A.C."/>
            <person name="Makepeace B.L."/>
        </authorList>
    </citation>
    <scope>NUCLEOTIDE SEQUENCE [LARGE SCALE GENOMIC DNA]</scope>
    <source>
        <strain evidence="2">UoL-WK</strain>
    </source>
</reference>
<gene>
    <name evidence="2" type="ORF">B4U79_17372</name>
</gene>
<accession>A0A3S3SF75</accession>
<dbReference type="Proteomes" id="UP000285301">
    <property type="component" value="Unassembled WGS sequence"/>
</dbReference>
<protein>
    <recommendedName>
        <fullName evidence="4">Kielin/chordin-like protein</fullName>
    </recommendedName>
</protein>
<name>A0A3S3SF75_9ACAR</name>
<keyword evidence="1" id="KW-0732">Signal</keyword>
<sequence length="518" mass="58801">MLKFTLLFYVIYVCSHDSVLSEYVNILEDCSTCPKTKYLIYYHALNCVPYDKYNCENCVMRFECPKQRHSSEGCSFFGKEYDVGDVLNSPNPCQPCMCGVDLNDSNRKKGKVHCTHVDCPEYFGNFHSKTPNGSNPSNCYLSYSHGQCCATKRVCPTDEELLTLKTCQYKNVTYKIGQEIYPDEDKFNGSNYPLGYTLKTRNPCITCTCQVPPILTCIEKTCPHQSCASVHEEGKCCPVNQCEGDKETNKNSPIVATKKDSCYEEQLYDLYRDLNCTPIVNETAECPKAFKCPENNLTDIELNTVHSTIEARDPCHMHRCAAREITQEPYVTIGGYIECPGITFRLPPIPSDQKARNCYYSYTAGQCCGRRICLTDEAFANATRCRFEGKDYKLGQRIYPSSRSCMRCLCTEDWKDELGIKNPSCKAFKCAPIRGTANRDLKGCAPIFKDRDCCPDDYLCPSTDTRTFNPFDCVFNEKEYEIGSQLIMNDKCVVCNCTTPPLFSCERSTNCRENETTI</sequence>
<dbReference type="STRING" id="1965070.A0A3S3SF75"/>
<feature type="chain" id="PRO_5018657676" description="Kielin/chordin-like protein" evidence="1">
    <location>
        <begin position="22"/>
        <end position="518"/>
    </location>
</feature>
<feature type="signal peptide" evidence="1">
    <location>
        <begin position="1"/>
        <end position="21"/>
    </location>
</feature>
<dbReference type="AlphaFoldDB" id="A0A3S3SF75"/>
<dbReference type="OrthoDB" id="365605at2759"/>
<comment type="caution">
    <text evidence="2">The sequence shown here is derived from an EMBL/GenBank/DDBJ whole genome shotgun (WGS) entry which is preliminary data.</text>
</comment>
<keyword evidence="3" id="KW-1185">Reference proteome</keyword>
<evidence type="ECO:0008006" key="4">
    <source>
        <dbReference type="Google" id="ProtNLM"/>
    </source>
</evidence>
<proteinExistence type="predicted"/>
<evidence type="ECO:0000313" key="2">
    <source>
        <dbReference type="EMBL" id="RWS13284.1"/>
    </source>
</evidence>
<dbReference type="EMBL" id="NCKU01001036">
    <property type="protein sequence ID" value="RWS13284.1"/>
    <property type="molecule type" value="Genomic_DNA"/>
</dbReference>
<evidence type="ECO:0000256" key="1">
    <source>
        <dbReference type="SAM" id="SignalP"/>
    </source>
</evidence>